<evidence type="ECO:0000256" key="3">
    <source>
        <dbReference type="ARBA" id="ARBA00022679"/>
    </source>
</evidence>
<evidence type="ECO:0000313" key="8">
    <source>
        <dbReference type="EMBL" id="KKR13313.1"/>
    </source>
</evidence>
<dbReference type="GO" id="GO:0005886">
    <property type="term" value="C:plasma membrane"/>
    <property type="evidence" value="ECO:0007669"/>
    <property type="project" value="InterPro"/>
</dbReference>
<keyword evidence="3 8" id="KW-0808">Transferase</keyword>
<accession>A0A0G0NCU5</accession>
<sequence>MVALVIAQTLAKKYDFSKAKLFDLAFWLIIFGIIGARLYHIGLEYHYYLTNPIAMFKIWQGGLAIHGGVLAGIIVVWYFTRQYKYNFWLVTSLIVPGLALAQAIGRWGNYFNQELFGLPTALPWGIPIATFNRLIPYLSENYFHPTFLYESLGSLCLTVILLALHYFYKTKNEFKYLLITLSYLIGYSILRFSLEFIRLDPTPLVAGLRWPQWMSLLITVASFVYLVYYKLIQNKKTKSI</sequence>
<organism evidence="8 9">
    <name type="scientific">Candidatus Falkowbacteria bacterium GW2011_GWA2_39_24</name>
    <dbReference type="NCBI Taxonomy" id="1618634"/>
    <lineage>
        <taxon>Bacteria</taxon>
        <taxon>Candidatus Falkowiibacteriota</taxon>
    </lineage>
</organism>
<dbReference type="PROSITE" id="PS01311">
    <property type="entry name" value="LGT"/>
    <property type="match status" value="1"/>
</dbReference>
<gene>
    <name evidence="8" type="ORF">UT42_C0048G0007</name>
</gene>
<comment type="caution">
    <text evidence="8">The sequence shown here is derived from an EMBL/GenBank/DDBJ whole genome shotgun (WGS) entry which is preliminary data.</text>
</comment>
<evidence type="ECO:0000256" key="2">
    <source>
        <dbReference type="ARBA" id="ARBA00022475"/>
    </source>
</evidence>
<keyword evidence="6 7" id="KW-0472">Membrane</keyword>
<dbReference type="Proteomes" id="UP000034048">
    <property type="component" value="Unassembled WGS sequence"/>
</dbReference>
<dbReference type="InterPro" id="IPR001640">
    <property type="entry name" value="Lgt"/>
</dbReference>
<dbReference type="EMBL" id="LBWS01000048">
    <property type="protein sequence ID" value="KKR13313.1"/>
    <property type="molecule type" value="Genomic_DNA"/>
</dbReference>
<dbReference type="Pfam" id="PF01790">
    <property type="entry name" value="LGT"/>
    <property type="match status" value="1"/>
</dbReference>
<evidence type="ECO:0000256" key="6">
    <source>
        <dbReference type="ARBA" id="ARBA00023136"/>
    </source>
</evidence>
<feature type="transmembrane region" description="Helical" evidence="7">
    <location>
        <begin position="59"/>
        <end position="80"/>
    </location>
</feature>
<dbReference type="AlphaFoldDB" id="A0A0G0NCU5"/>
<dbReference type="GO" id="GO:0042158">
    <property type="term" value="P:lipoprotein biosynthetic process"/>
    <property type="evidence" value="ECO:0007669"/>
    <property type="project" value="InterPro"/>
</dbReference>
<dbReference type="PANTHER" id="PTHR30589">
    <property type="entry name" value="PROLIPOPROTEIN DIACYLGLYCERYL TRANSFERASE"/>
    <property type="match status" value="1"/>
</dbReference>
<comment type="similarity">
    <text evidence="1">Belongs to the Lgt family.</text>
</comment>
<feature type="transmembrane region" description="Helical" evidence="7">
    <location>
        <begin position="147"/>
        <end position="167"/>
    </location>
</feature>
<keyword evidence="4 7" id="KW-0812">Transmembrane</keyword>
<keyword evidence="2" id="KW-1003">Cell membrane</keyword>
<feature type="transmembrane region" description="Helical" evidence="7">
    <location>
        <begin position="87"/>
        <end position="105"/>
    </location>
</feature>
<evidence type="ECO:0000256" key="1">
    <source>
        <dbReference type="ARBA" id="ARBA00007150"/>
    </source>
</evidence>
<name>A0A0G0NCU5_9BACT</name>
<dbReference type="GO" id="GO:0008961">
    <property type="term" value="F:phosphatidylglycerol-prolipoprotein diacylglyceryl transferase activity"/>
    <property type="evidence" value="ECO:0007669"/>
    <property type="project" value="InterPro"/>
</dbReference>
<evidence type="ECO:0000256" key="5">
    <source>
        <dbReference type="ARBA" id="ARBA00022989"/>
    </source>
</evidence>
<evidence type="ECO:0000256" key="4">
    <source>
        <dbReference type="ARBA" id="ARBA00022692"/>
    </source>
</evidence>
<dbReference type="PATRIC" id="fig|1618634.3.peg.528"/>
<feature type="transmembrane region" description="Helical" evidence="7">
    <location>
        <begin position="174"/>
        <end position="190"/>
    </location>
</feature>
<proteinExistence type="inferred from homology"/>
<protein>
    <submittedName>
        <fullName evidence="8">Prolipoprotein diacylglyceryl transferase</fullName>
    </submittedName>
</protein>
<dbReference type="PANTHER" id="PTHR30589:SF0">
    <property type="entry name" value="PHOSPHATIDYLGLYCEROL--PROLIPOPROTEIN DIACYLGLYCERYL TRANSFERASE"/>
    <property type="match status" value="1"/>
</dbReference>
<keyword evidence="8" id="KW-0449">Lipoprotein</keyword>
<feature type="transmembrane region" description="Helical" evidence="7">
    <location>
        <begin position="210"/>
        <end position="229"/>
    </location>
</feature>
<feature type="transmembrane region" description="Helical" evidence="7">
    <location>
        <begin position="21"/>
        <end position="39"/>
    </location>
</feature>
<evidence type="ECO:0000313" key="9">
    <source>
        <dbReference type="Proteomes" id="UP000034048"/>
    </source>
</evidence>
<reference evidence="8 9" key="1">
    <citation type="journal article" date="2015" name="Nature">
        <title>rRNA introns, odd ribosomes, and small enigmatic genomes across a large radiation of phyla.</title>
        <authorList>
            <person name="Brown C.T."/>
            <person name="Hug L.A."/>
            <person name="Thomas B.C."/>
            <person name="Sharon I."/>
            <person name="Castelle C.J."/>
            <person name="Singh A."/>
            <person name="Wilkins M.J."/>
            <person name="Williams K.H."/>
            <person name="Banfield J.F."/>
        </authorList>
    </citation>
    <scope>NUCLEOTIDE SEQUENCE [LARGE SCALE GENOMIC DNA]</scope>
</reference>
<keyword evidence="5 7" id="KW-1133">Transmembrane helix</keyword>
<evidence type="ECO:0000256" key="7">
    <source>
        <dbReference type="SAM" id="Phobius"/>
    </source>
</evidence>
<dbReference type="NCBIfam" id="TIGR00544">
    <property type="entry name" value="lgt"/>
    <property type="match status" value="1"/>
</dbReference>